<feature type="domain" description="Beta-ketoacyl-[acyl-carrier-protein] synthase III C-terminal" evidence="3">
    <location>
        <begin position="238"/>
        <end position="327"/>
    </location>
</feature>
<dbReference type="GO" id="GO:0006633">
    <property type="term" value="P:fatty acid biosynthetic process"/>
    <property type="evidence" value="ECO:0007669"/>
    <property type="project" value="InterPro"/>
</dbReference>
<evidence type="ECO:0000313" key="6">
    <source>
        <dbReference type="Proteomes" id="UP000516160"/>
    </source>
</evidence>
<dbReference type="InterPro" id="IPR013751">
    <property type="entry name" value="ACP_syn_III_N"/>
</dbReference>
<name>A0A7G9W5B7_ALKCA</name>
<dbReference type="GO" id="GO:0004315">
    <property type="term" value="F:3-oxoacyl-[acyl-carrier-protein] synthase activity"/>
    <property type="evidence" value="ECO:0007669"/>
    <property type="project" value="InterPro"/>
</dbReference>
<dbReference type="SUPFAM" id="SSF53901">
    <property type="entry name" value="Thiolase-like"/>
    <property type="match status" value="1"/>
</dbReference>
<evidence type="ECO:0000256" key="2">
    <source>
        <dbReference type="ARBA" id="ARBA00023315"/>
    </source>
</evidence>
<dbReference type="InterPro" id="IPR016039">
    <property type="entry name" value="Thiolase-like"/>
</dbReference>
<evidence type="ECO:0000259" key="3">
    <source>
        <dbReference type="Pfam" id="PF08541"/>
    </source>
</evidence>
<feature type="domain" description="Beta-ketoacyl-[acyl-carrier-protein] synthase III N-terminal" evidence="4">
    <location>
        <begin position="108"/>
        <end position="186"/>
    </location>
</feature>
<dbReference type="EMBL" id="CP058559">
    <property type="protein sequence ID" value="QNO13879.1"/>
    <property type="molecule type" value="Genomic_DNA"/>
</dbReference>
<evidence type="ECO:0000259" key="4">
    <source>
        <dbReference type="Pfam" id="PF08545"/>
    </source>
</evidence>
<dbReference type="PANTHER" id="PTHR34069">
    <property type="entry name" value="3-OXOACYL-[ACYL-CARRIER-PROTEIN] SYNTHASE 3"/>
    <property type="match status" value="1"/>
</dbReference>
<dbReference type="RefSeq" id="WP_213167542.1">
    <property type="nucleotide sequence ID" value="NZ_CP058559.1"/>
</dbReference>
<dbReference type="KEGG" id="acae:HYG86_03395"/>
<dbReference type="PANTHER" id="PTHR34069:SF2">
    <property type="entry name" value="BETA-KETOACYL-[ACYL-CARRIER-PROTEIN] SYNTHASE III"/>
    <property type="match status" value="1"/>
</dbReference>
<gene>
    <name evidence="5" type="ORF">HYG86_03395</name>
</gene>
<proteinExistence type="predicted"/>
<accession>A0A7G9W5B7</accession>
<dbReference type="InterPro" id="IPR013747">
    <property type="entry name" value="ACP_syn_III_C"/>
</dbReference>
<dbReference type="Pfam" id="PF08541">
    <property type="entry name" value="ACP_syn_III_C"/>
    <property type="match status" value="1"/>
</dbReference>
<keyword evidence="2" id="KW-0012">Acyltransferase</keyword>
<sequence length="327" mass="35548">MFYAMITGTGLYHPDNLVTNAHMEKLLGQPLKPSLEGKLGIKQRYITNDDESSVDLAEKAGEKAIIDAGLKPEDINLVIVATDTPEYISPATSSVVQGRLEAVNAGTFDLNASCSGFVSALDVASRMVMSGGYEHILLIGVYNMTKFIDKTDVNVFPIFADGAGAVVISKTTEQGGFVGSKLIADGTQYDLLGIYAGGTKHPITPQRLENKEHLLQFLQPLPPDRNIKLWPPMIKDLLAENGLEYKDIDHVFFTQINKWVIDEVMPILGLPMEKTTCIMDKYGYTGSACIPMALDVALKEGKIKKGDNVVFIASGVGFAVAAALYKW</sequence>
<reference evidence="5 6" key="1">
    <citation type="submission" date="2020-07" db="EMBL/GenBank/DDBJ databases">
        <title>Alkalicella. sp. LB2 genome.</title>
        <authorList>
            <person name="Postec A."/>
            <person name="Quemeneur M."/>
        </authorList>
    </citation>
    <scope>NUCLEOTIDE SEQUENCE [LARGE SCALE GENOMIC DNA]</scope>
    <source>
        <strain evidence="5 6">LB2</strain>
    </source>
</reference>
<dbReference type="GO" id="GO:0044550">
    <property type="term" value="P:secondary metabolite biosynthetic process"/>
    <property type="evidence" value="ECO:0007669"/>
    <property type="project" value="TreeGrafter"/>
</dbReference>
<dbReference type="Pfam" id="PF08545">
    <property type="entry name" value="ACP_syn_III"/>
    <property type="match status" value="1"/>
</dbReference>
<protein>
    <submittedName>
        <fullName evidence="5">Ketoacyl-ACP synthase III</fullName>
    </submittedName>
</protein>
<dbReference type="Proteomes" id="UP000516160">
    <property type="component" value="Chromosome"/>
</dbReference>
<organism evidence="5 6">
    <name type="scientific">Alkalicella caledoniensis</name>
    <dbReference type="NCBI Taxonomy" id="2731377"/>
    <lineage>
        <taxon>Bacteria</taxon>
        <taxon>Bacillati</taxon>
        <taxon>Bacillota</taxon>
        <taxon>Clostridia</taxon>
        <taxon>Eubacteriales</taxon>
        <taxon>Proteinivoracaceae</taxon>
        <taxon>Alkalicella</taxon>
    </lineage>
</organism>
<dbReference type="CDD" id="cd00830">
    <property type="entry name" value="KAS_III"/>
    <property type="match status" value="1"/>
</dbReference>
<evidence type="ECO:0000256" key="1">
    <source>
        <dbReference type="ARBA" id="ARBA00022679"/>
    </source>
</evidence>
<keyword evidence="1" id="KW-0808">Transferase</keyword>
<evidence type="ECO:0000313" key="5">
    <source>
        <dbReference type="EMBL" id="QNO13879.1"/>
    </source>
</evidence>
<dbReference type="AlphaFoldDB" id="A0A7G9W5B7"/>
<dbReference type="Gene3D" id="3.40.47.10">
    <property type="match status" value="1"/>
</dbReference>
<keyword evidence="6" id="KW-1185">Reference proteome</keyword>